<dbReference type="InterPro" id="IPR048923">
    <property type="entry name" value="RE_NgoFVII_C"/>
</dbReference>
<dbReference type="GO" id="GO:0016787">
    <property type="term" value="F:hydrolase activity"/>
    <property type="evidence" value="ECO:0007669"/>
    <property type="project" value="UniProtKB-KW"/>
</dbReference>
<keyword evidence="2" id="KW-0378">Hydrolase</keyword>
<dbReference type="Gene3D" id="3.30.870.10">
    <property type="entry name" value="Endonuclease Chain A"/>
    <property type="match status" value="1"/>
</dbReference>
<evidence type="ECO:0000313" key="2">
    <source>
        <dbReference type="EMBL" id="MEL5987553.1"/>
    </source>
</evidence>
<dbReference type="InterPro" id="IPR001736">
    <property type="entry name" value="PLipase_D/transphosphatidylase"/>
</dbReference>
<dbReference type="EC" id="3.1.21.-" evidence="2"/>
<feature type="domain" description="PLD phosphodiesterase" evidence="1">
    <location>
        <begin position="88"/>
        <end position="113"/>
    </location>
</feature>
<proteinExistence type="predicted"/>
<dbReference type="CDD" id="cd09117">
    <property type="entry name" value="PLDc_Bfil_DEXD_like"/>
    <property type="match status" value="1"/>
</dbReference>
<keyword evidence="3" id="KW-1185">Reference proteome</keyword>
<gene>
    <name evidence="2" type="ORF">AAF454_03810</name>
</gene>
<dbReference type="Proteomes" id="UP001398420">
    <property type="component" value="Unassembled WGS sequence"/>
</dbReference>
<evidence type="ECO:0000259" key="1">
    <source>
        <dbReference type="PROSITE" id="PS50035"/>
    </source>
</evidence>
<evidence type="ECO:0000313" key="3">
    <source>
        <dbReference type="Proteomes" id="UP001398420"/>
    </source>
</evidence>
<keyword evidence="2" id="KW-0255">Endonuclease</keyword>
<reference evidence="2 3" key="1">
    <citation type="submission" date="2024-04" db="EMBL/GenBank/DDBJ databases">
        <authorList>
            <person name="Wu Y.S."/>
            <person name="Zhang L."/>
        </authorList>
    </citation>
    <scope>NUCLEOTIDE SEQUENCE [LARGE SCALE GENOMIC DNA]</scope>
    <source>
        <strain evidence="2 3">KG-01</strain>
    </source>
</reference>
<dbReference type="Pfam" id="PF09565">
    <property type="entry name" value="RE_NgoFVII"/>
    <property type="match status" value="1"/>
</dbReference>
<comment type="caution">
    <text evidence="2">The sequence shown here is derived from an EMBL/GenBank/DDBJ whole genome shotgun (WGS) entry which is preliminary data.</text>
</comment>
<dbReference type="PROSITE" id="PS50035">
    <property type="entry name" value="PLD"/>
    <property type="match status" value="1"/>
</dbReference>
<dbReference type="EMBL" id="JBCEWA010000002">
    <property type="protein sequence ID" value="MEL5987553.1"/>
    <property type="molecule type" value="Genomic_DNA"/>
</dbReference>
<dbReference type="Pfam" id="PF20731">
    <property type="entry name" value="RE_NgoFVII_C"/>
    <property type="match status" value="1"/>
</dbReference>
<dbReference type="InterPro" id="IPR019065">
    <property type="entry name" value="RE_NgoFVII_N"/>
</dbReference>
<organism evidence="2 3">
    <name type="scientific">Kurthia gibsonii</name>
    <dbReference type="NCBI Taxonomy" id="33946"/>
    <lineage>
        <taxon>Bacteria</taxon>
        <taxon>Bacillati</taxon>
        <taxon>Bacillota</taxon>
        <taxon>Bacilli</taxon>
        <taxon>Bacillales</taxon>
        <taxon>Caryophanaceae</taxon>
        <taxon>Kurthia</taxon>
    </lineage>
</organism>
<name>A0ABU9LIH0_9BACL</name>
<accession>A0ABU9LIH0</accession>
<sequence>MAVFSKKLYENILEIEAMNFSHLDVITGYSSGDFLKKVTTDFPLLNLKVFIGMSTQGISQEDHRIYQNLTLNSNLVKVYYQIEGVPTHIKLLKFSDEFAESTYIGSANFSSNGFGDQKEIMAKVHFDSQIFFAEQERNSLLCTSDEVSNYIDFYKVDNLPQFIFEQEVNYDSPSLEKDIENTVEKNITLIKKWRNSLSYKQYNSVEVEIVKEKEHDPRWSTSGINGIFGDGESYLQQGPGKSFSEVLPSKERFKIITDDGITIEAELFGAFSKKIRFIEFDILNYIRNRIGIFENRPICKTDLDLYGRNTILFEKLDEGRYILNFEVS</sequence>
<protein>
    <submittedName>
        <fullName evidence="2">Restriction endonuclease PLD domain-containing protein</fullName>
        <ecNumber evidence="2">3.1.21.-</ecNumber>
    </submittedName>
</protein>
<dbReference type="RefSeq" id="WP_068451732.1">
    <property type="nucleotide sequence ID" value="NZ_JBCEWA010000002.1"/>
</dbReference>
<dbReference type="GO" id="GO:0004519">
    <property type="term" value="F:endonuclease activity"/>
    <property type="evidence" value="ECO:0007669"/>
    <property type="project" value="UniProtKB-KW"/>
</dbReference>
<keyword evidence="2" id="KW-0540">Nuclease</keyword>